<feature type="transmembrane region" description="Helical" evidence="2">
    <location>
        <begin position="162"/>
        <end position="193"/>
    </location>
</feature>
<keyword evidence="2" id="KW-1133">Transmembrane helix</keyword>
<dbReference type="AlphaFoldDB" id="A0A0F4JJ32"/>
<organism evidence="3 4">
    <name type="scientific">Streptomyces katrae</name>
    <dbReference type="NCBI Taxonomy" id="68223"/>
    <lineage>
        <taxon>Bacteria</taxon>
        <taxon>Bacillati</taxon>
        <taxon>Actinomycetota</taxon>
        <taxon>Actinomycetes</taxon>
        <taxon>Kitasatosporales</taxon>
        <taxon>Streptomycetaceae</taxon>
        <taxon>Streptomyces</taxon>
    </lineage>
</organism>
<gene>
    <name evidence="3" type="ORF">VR44_13220</name>
</gene>
<protein>
    <recommendedName>
        <fullName evidence="5">DUF4190 domain-containing protein</fullName>
    </recommendedName>
</protein>
<keyword evidence="4" id="KW-1185">Reference proteome</keyword>
<sequence length="256" mass="24984">MTDQSPEPRDPWAPPERQAGAPGGSPQQTPPGGGTPGAPSVHDQQTVAGMPGADWAPPANPSGPAPAPGPAPAAGHTPGPVPGPVPAPAPPQIPGAAYGYPAQPAYGQPGPAAPQPGYGYPGYQPPAGYPGTPGYPPAPGYPGYTGYHAYGPGPSNGFGVTALVLGILSVVGCFTSFLAIALGIAAVVFGALGRGKATRGEATNGGVALSGIILGAIGIVLGAVILVIAFTGIMSGNFDETPDGGSHSNTQVRERV</sequence>
<feature type="compositionally biased region" description="Basic and acidic residues" evidence="1">
    <location>
        <begin position="1"/>
        <end position="10"/>
    </location>
</feature>
<dbReference type="Proteomes" id="UP000033551">
    <property type="component" value="Unassembled WGS sequence"/>
</dbReference>
<keyword evidence="2" id="KW-0472">Membrane</keyword>
<reference evidence="3 4" key="1">
    <citation type="submission" date="2015-02" db="EMBL/GenBank/DDBJ databases">
        <authorList>
            <person name="Ju K.-S."/>
            <person name="Doroghazi J.R."/>
            <person name="Metcalf W."/>
        </authorList>
    </citation>
    <scope>NUCLEOTIDE SEQUENCE [LARGE SCALE GENOMIC DNA]</scope>
    <source>
        <strain evidence="3 4">NRRL ISP-5550</strain>
    </source>
</reference>
<keyword evidence="2" id="KW-0812">Transmembrane</keyword>
<evidence type="ECO:0008006" key="5">
    <source>
        <dbReference type="Google" id="ProtNLM"/>
    </source>
</evidence>
<feature type="transmembrane region" description="Helical" evidence="2">
    <location>
        <begin position="205"/>
        <end position="233"/>
    </location>
</feature>
<dbReference type="PATRIC" id="fig|68223.7.peg.6862"/>
<dbReference type="EMBL" id="JZWV01000337">
    <property type="protein sequence ID" value="KJY33788.1"/>
    <property type="molecule type" value="Genomic_DNA"/>
</dbReference>
<evidence type="ECO:0000256" key="2">
    <source>
        <dbReference type="SAM" id="Phobius"/>
    </source>
</evidence>
<feature type="compositionally biased region" description="Pro residues" evidence="1">
    <location>
        <begin position="58"/>
        <end position="71"/>
    </location>
</feature>
<name>A0A0F4JJ32_9ACTN</name>
<feature type="region of interest" description="Disordered" evidence="1">
    <location>
        <begin position="1"/>
        <end position="113"/>
    </location>
</feature>
<feature type="compositionally biased region" description="Low complexity" evidence="1">
    <location>
        <begin position="94"/>
        <end position="113"/>
    </location>
</feature>
<accession>A0A0F4JJ32</accession>
<evidence type="ECO:0000256" key="1">
    <source>
        <dbReference type="SAM" id="MobiDB-lite"/>
    </source>
</evidence>
<feature type="compositionally biased region" description="Pro residues" evidence="1">
    <location>
        <begin position="79"/>
        <end position="93"/>
    </location>
</feature>
<comment type="caution">
    <text evidence="3">The sequence shown here is derived from an EMBL/GenBank/DDBJ whole genome shotgun (WGS) entry which is preliminary data.</text>
</comment>
<evidence type="ECO:0000313" key="4">
    <source>
        <dbReference type="Proteomes" id="UP000033551"/>
    </source>
</evidence>
<proteinExistence type="predicted"/>
<feature type="compositionally biased region" description="Low complexity" evidence="1">
    <location>
        <begin position="18"/>
        <end position="27"/>
    </location>
</feature>
<evidence type="ECO:0000313" key="3">
    <source>
        <dbReference type="EMBL" id="KJY33788.1"/>
    </source>
</evidence>